<dbReference type="InterPro" id="IPR036922">
    <property type="entry name" value="Rieske_2Fe-2S_sf"/>
</dbReference>
<proteinExistence type="predicted"/>
<keyword evidence="7" id="KW-1185">Reference proteome</keyword>
<dbReference type="Gene3D" id="2.102.10.10">
    <property type="entry name" value="Rieske [2Fe-2S] iron-sulphur domain"/>
    <property type="match status" value="1"/>
</dbReference>
<dbReference type="AlphaFoldDB" id="A0A5P8WBC0"/>
<feature type="domain" description="Rieske" evidence="5">
    <location>
        <begin position="4"/>
        <end position="114"/>
    </location>
</feature>
<evidence type="ECO:0000256" key="2">
    <source>
        <dbReference type="ARBA" id="ARBA00022723"/>
    </source>
</evidence>
<dbReference type="InterPro" id="IPR017941">
    <property type="entry name" value="Rieske_2Fe-2S"/>
</dbReference>
<dbReference type="Pfam" id="PF00355">
    <property type="entry name" value="Rieske"/>
    <property type="match status" value="1"/>
</dbReference>
<dbReference type="PROSITE" id="PS51296">
    <property type="entry name" value="RIESKE"/>
    <property type="match status" value="1"/>
</dbReference>
<dbReference type="RefSeq" id="WP_118165636.1">
    <property type="nucleotide sequence ID" value="NZ_CP045226.1"/>
</dbReference>
<gene>
    <name evidence="6" type="ORF">GXM_06960</name>
</gene>
<dbReference type="GO" id="GO:0016705">
    <property type="term" value="F:oxidoreductase activity, acting on paired donors, with incorporation or reduction of molecular oxygen"/>
    <property type="evidence" value="ECO:0007669"/>
    <property type="project" value="UniProtKB-ARBA"/>
</dbReference>
<dbReference type="EMBL" id="CP045226">
    <property type="protein sequence ID" value="QFS49466.1"/>
    <property type="molecule type" value="Genomic_DNA"/>
</dbReference>
<keyword evidence="4" id="KW-0411">Iron-sulfur</keyword>
<dbReference type="GO" id="GO:0004497">
    <property type="term" value="F:monooxygenase activity"/>
    <property type="evidence" value="ECO:0007669"/>
    <property type="project" value="UniProtKB-ARBA"/>
</dbReference>
<dbReference type="GO" id="GO:0051537">
    <property type="term" value="F:2 iron, 2 sulfur cluster binding"/>
    <property type="evidence" value="ECO:0007669"/>
    <property type="project" value="UniProtKB-KW"/>
</dbReference>
<sequence>MSWTKVLAVEALSPGTRQVVKVGNRKILVLNHENQLYAVDNTCPHLKLPLKSGKINENGAIVCSFHHSAFDLRTGEVQDWCSWPPGVGKVLSLVSSPKALPVFPIRVEEGSIWVDVQEE</sequence>
<accession>A0A5P8WBC0</accession>
<dbReference type="KEGG" id="nsh:GXM_06960"/>
<dbReference type="PANTHER" id="PTHR21496">
    <property type="entry name" value="FERREDOXIN-RELATED"/>
    <property type="match status" value="1"/>
</dbReference>
<dbReference type="CDD" id="cd03467">
    <property type="entry name" value="Rieske"/>
    <property type="match status" value="1"/>
</dbReference>
<dbReference type="PANTHER" id="PTHR21496:SF23">
    <property type="entry name" value="3-PHENYLPROPIONATE_CINNAMIC ACID DIOXYGENASE FERREDOXIN SUBUNIT"/>
    <property type="match status" value="1"/>
</dbReference>
<name>A0A5P8WBC0_9NOSO</name>
<dbReference type="Proteomes" id="UP000326678">
    <property type="component" value="Chromosome Gxm1"/>
</dbReference>
<keyword evidence="2" id="KW-0479">Metal-binding</keyword>
<protein>
    <submittedName>
        <fullName evidence="6">Rieske (2Fe-2S) protein</fullName>
    </submittedName>
</protein>
<evidence type="ECO:0000256" key="1">
    <source>
        <dbReference type="ARBA" id="ARBA00022714"/>
    </source>
</evidence>
<organism evidence="6 7">
    <name type="scientific">Nostoc sphaeroides CCNUC1</name>
    <dbReference type="NCBI Taxonomy" id="2653204"/>
    <lineage>
        <taxon>Bacteria</taxon>
        <taxon>Bacillati</taxon>
        <taxon>Cyanobacteriota</taxon>
        <taxon>Cyanophyceae</taxon>
        <taxon>Nostocales</taxon>
        <taxon>Nostocaceae</taxon>
        <taxon>Nostoc</taxon>
    </lineage>
</organism>
<evidence type="ECO:0000313" key="7">
    <source>
        <dbReference type="Proteomes" id="UP000326678"/>
    </source>
</evidence>
<dbReference type="GO" id="GO:0046872">
    <property type="term" value="F:metal ion binding"/>
    <property type="evidence" value="ECO:0007669"/>
    <property type="project" value="UniProtKB-KW"/>
</dbReference>
<evidence type="ECO:0000259" key="5">
    <source>
        <dbReference type="PROSITE" id="PS51296"/>
    </source>
</evidence>
<evidence type="ECO:0000313" key="6">
    <source>
        <dbReference type="EMBL" id="QFS49466.1"/>
    </source>
</evidence>
<keyword evidence="1" id="KW-0001">2Fe-2S</keyword>
<reference evidence="6 7" key="1">
    <citation type="submission" date="2019-10" db="EMBL/GenBank/DDBJ databases">
        <title>Genomic and transcriptomic insights into the perfect genentic adaptation of a filamentous nitrogen-fixing cyanobacterium to rice fields.</title>
        <authorList>
            <person name="Chen Z."/>
        </authorList>
    </citation>
    <scope>NUCLEOTIDE SEQUENCE [LARGE SCALE GENOMIC DNA]</scope>
    <source>
        <strain evidence="6">CCNUC1</strain>
    </source>
</reference>
<evidence type="ECO:0000256" key="4">
    <source>
        <dbReference type="ARBA" id="ARBA00023014"/>
    </source>
</evidence>
<dbReference type="SUPFAM" id="SSF50022">
    <property type="entry name" value="ISP domain"/>
    <property type="match status" value="1"/>
</dbReference>
<evidence type="ECO:0000256" key="3">
    <source>
        <dbReference type="ARBA" id="ARBA00023004"/>
    </source>
</evidence>
<keyword evidence="3" id="KW-0408">Iron</keyword>